<dbReference type="RefSeq" id="WP_232733070.1">
    <property type="nucleotide sequence ID" value="NZ_PHQY01000235.1"/>
</dbReference>
<protein>
    <recommendedName>
        <fullName evidence="3">histidine kinase</fullName>
        <ecNumber evidence="3">2.7.13.3</ecNumber>
    </recommendedName>
</protein>
<evidence type="ECO:0000256" key="4">
    <source>
        <dbReference type="ARBA" id="ARBA00022553"/>
    </source>
</evidence>
<keyword evidence="7 11" id="KW-0418">Kinase</keyword>
<dbReference type="InterPro" id="IPR004358">
    <property type="entry name" value="Sig_transdc_His_kin-like_C"/>
</dbReference>
<dbReference type="SUPFAM" id="SSF55874">
    <property type="entry name" value="ATPase domain of HSP90 chaperone/DNA topoisomerase II/histidine kinase"/>
    <property type="match status" value="1"/>
</dbReference>
<name>A0A2M9QB19_9BACI</name>
<dbReference type="InterPro" id="IPR036890">
    <property type="entry name" value="HATPase_C_sf"/>
</dbReference>
<evidence type="ECO:0000256" key="5">
    <source>
        <dbReference type="ARBA" id="ARBA00022679"/>
    </source>
</evidence>
<evidence type="ECO:0000256" key="1">
    <source>
        <dbReference type="ARBA" id="ARBA00000085"/>
    </source>
</evidence>
<keyword evidence="9" id="KW-0902">Two-component regulatory system</keyword>
<proteinExistence type="predicted"/>
<feature type="domain" description="Histidine kinase" evidence="10">
    <location>
        <begin position="1"/>
        <end position="94"/>
    </location>
</feature>
<dbReference type="SMART" id="SM00387">
    <property type="entry name" value="HATPase_c"/>
    <property type="match status" value="1"/>
</dbReference>
<evidence type="ECO:0000256" key="7">
    <source>
        <dbReference type="ARBA" id="ARBA00022777"/>
    </source>
</evidence>
<dbReference type="Proteomes" id="UP000232101">
    <property type="component" value="Unassembled WGS sequence"/>
</dbReference>
<accession>A0A2M9QB19</accession>
<dbReference type="GO" id="GO:0005886">
    <property type="term" value="C:plasma membrane"/>
    <property type="evidence" value="ECO:0007669"/>
    <property type="project" value="TreeGrafter"/>
</dbReference>
<dbReference type="EC" id="2.7.13.3" evidence="3"/>
<dbReference type="GO" id="GO:0004721">
    <property type="term" value="F:phosphoprotein phosphatase activity"/>
    <property type="evidence" value="ECO:0007669"/>
    <property type="project" value="TreeGrafter"/>
</dbReference>
<dbReference type="InterPro" id="IPR005467">
    <property type="entry name" value="His_kinase_dom"/>
</dbReference>
<sequence length="94" mass="10616">TYSPENTIVTIRLKENETYGILEREDQGIGIEKHEIARVFERFYRVDRARSRNSGGTGLGLAIVKHLVEAHHGRIQVESEVGVGTKMIVMIPKN</sequence>
<comment type="subcellular location">
    <subcellularLocation>
        <location evidence="2">Membrane</location>
    </subcellularLocation>
</comment>
<dbReference type="CDD" id="cd00075">
    <property type="entry name" value="HATPase"/>
    <property type="match status" value="1"/>
</dbReference>
<evidence type="ECO:0000313" key="12">
    <source>
        <dbReference type="Proteomes" id="UP000232101"/>
    </source>
</evidence>
<dbReference type="PROSITE" id="PS50109">
    <property type="entry name" value="HIS_KIN"/>
    <property type="match status" value="1"/>
</dbReference>
<feature type="non-terminal residue" evidence="11">
    <location>
        <position position="1"/>
    </location>
</feature>
<dbReference type="Pfam" id="PF02518">
    <property type="entry name" value="HATPase_c"/>
    <property type="match status" value="1"/>
</dbReference>
<dbReference type="EMBL" id="PHQY01000235">
    <property type="protein sequence ID" value="PJO45267.1"/>
    <property type="molecule type" value="Genomic_DNA"/>
</dbReference>
<dbReference type="PRINTS" id="PR00344">
    <property type="entry name" value="BCTRLSENSOR"/>
</dbReference>
<comment type="caution">
    <text evidence="11">The sequence shown here is derived from an EMBL/GenBank/DDBJ whole genome shotgun (WGS) entry which is preliminary data.</text>
</comment>
<gene>
    <name evidence="11" type="ORF">CWD94_02125</name>
</gene>
<dbReference type="GO" id="GO:0005524">
    <property type="term" value="F:ATP binding"/>
    <property type="evidence" value="ECO:0007669"/>
    <property type="project" value="UniProtKB-KW"/>
</dbReference>
<dbReference type="Gene3D" id="3.30.565.10">
    <property type="entry name" value="Histidine kinase-like ATPase, C-terminal domain"/>
    <property type="match status" value="1"/>
</dbReference>
<dbReference type="PANTHER" id="PTHR45453:SF1">
    <property type="entry name" value="PHOSPHATE REGULON SENSOR PROTEIN PHOR"/>
    <property type="match status" value="1"/>
</dbReference>
<evidence type="ECO:0000256" key="6">
    <source>
        <dbReference type="ARBA" id="ARBA00022741"/>
    </source>
</evidence>
<evidence type="ECO:0000256" key="9">
    <source>
        <dbReference type="ARBA" id="ARBA00023012"/>
    </source>
</evidence>
<evidence type="ECO:0000256" key="3">
    <source>
        <dbReference type="ARBA" id="ARBA00012438"/>
    </source>
</evidence>
<keyword evidence="5" id="KW-0808">Transferase</keyword>
<comment type="catalytic activity">
    <reaction evidence="1">
        <text>ATP + protein L-histidine = ADP + protein N-phospho-L-histidine.</text>
        <dbReference type="EC" id="2.7.13.3"/>
    </reaction>
</comment>
<keyword evidence="8" id="KW-0067">ATP-binding</keyword>
<dbReference type="PANTHER" id="PTHR45453">
    <property type="entry name" value="PHOSPHATE REGULON SENSOR PROTEIN PHOR"/>
    <property type="match status" value="1"/>
</dbReference>
<dbReference type="GO" id="GO:0016036">
    <property type="term" value="P:cellular response to phosphate starvation"/>
    <property type="evidence" value="ECO:0007669"/>
    <property type="project" value="TreeGrafter"/>
</dbReference>
<evidence type="ECO:0000313" key="11">
    <source>
        <dbReference type="EMBL" id="PJO45267.1"/>
    </source>
</evidence>
<keyword evidence="6" id="KW-0547">Nucleotide-binding</keyword>
<evidence type="ECO:0000256" key="8">
    <source>
        <dbReference type="ARBA" id="ARBA00022840"/>
    </source>
</evidence>
<evidence type="ECO:0000256" key="2">
    <source>
        <dbReference type="ARBA" id="ARBA00004370"/>
    </source>
</evidence>
<reference evidence="11 12" key="1">
    <citation type="submission" date="2017-11" db="EMBL/GenBank/DDBJ databases">
        <title>Bacterial isolate from king chilli rhizosphere.</title>
        <authorList>
            <person name="Takhelmayum P."/>
            <person name="Sarangthem I."/>
        </authorList>
    </citation>
    <scope>NUCLEOTIDE SEQUENCE [LARGE SCALE GENOMIC DNA]</scope>
    <source>
        <strain evidence="12">t26</strain>
    </source>
</reference>
<dbReference type="InterPro" id="IPR050351">
    <property type="entry name" value="BphY/WalK/GraS-like"/>
</dbReference>
<evidence type="ECO:0000259" key="10">
    <source>
        <dbReference type="PROSITE" id="PS50109"/>
    </source>
</evidence>
<dbReference type="InterPro" id="IPR003594">
    <property type="entry name" value="HATPase_dom"/>
</dbReference>
<keyword evidence="4" id="KW-0597">Phosphoprotein</keyword>
<dbReference type="GO" id="GO:0000155">
    <property type="term" value="F:phosphorelay sensor kinase activity"/>
    <property type="evidence" value="ECO:0007669"/>
    <property type="project" value="TreeGrafter"/>
</dbReference>
<dbReference type="AlphaFoldDB" id="A0A2M9QB19"/>
<organism evidence="11 12">
    <name type="scientific">Lysinibacillus xylanilyticus</name>
    <dbReference type="NCBI Taxonomy" id="582475"/>
    <lineage>
        <taxon>Bacteria</taxon>
        <taxon>Bacillati</taxon>
        <taxon>Bacillota</taxon>
        <taxon>Bacilli</taxon>
        <taxon>Bacillales</taxon>
        <taxon>Bacillaceae</taxon>
        <taxon>Lysinibacillus</taxon>
    </lineage>
</organism>